<comment type="caution">
    <text evidence="1">The sequence shown here is derived from an EMBL/GenBank/DDBJ whole genome shotgun (WGS) entry which is preliminary data.</text>
</comment>
<gene>
    <name evidence="1" type="ORF">BDR25DRAFT_50259</name>
</gene>
<name>A0ACB6QPN8_9PLEO</name>
<accession>A0ACB6QPN8</accession>
<evidence type="ECO:0000313" key="2">
    <source>
        <dbReference type="Proteomes" id="UP000799755"/>
    </source>
</evidence>
<keyword evidence="2" id="KW-1185">Reference proteome</keyword>
<sequence length="253" mass="28455">MQGMSKGSAPAPGIQHRVVIRTVALSLRPTSAKAIYSQRSKVFVTVPSPVTMEKLKVSVTIICSFLPASSEERRNVLSGLTLTHHYIQYPFLCESPYIGDPNPSVDTAWHILLANMSLRITLSELSTHSQTSVGLLGGGYLAWLGVYHELHCIKFLRHVNYRDHYFSNATQEELRDIQVHADHCLDTLRNAAMCHSDTESLTTFVWELGREKPLLSPQRPFHRCVDWEGFVESIVDRVVSEEEMGRLRNPLGG</sequence>
<proteinExistence type="predicted"/>
<organism evidence="1 2">
    <name type="scientific">Lindgomyces ingoldianus</name>
    <dbReference type="NCBI Taxonomy" id="673940"/>
    <lineage>
        <taxon>Eukaryota</taxon>
        <taxon>Fungi</taxon>
        <taxon>Dikarya</taxon>
        <taxon>Ascomycota</taxon>
        <taxon>Pezizomycotina</taxon>
        <taxon>Dothideomycetes</taxon>
        <taxon>Pleosporomycetidae</taxon>
        <taxon>Pleosporales</taxon>
        <taxon>Lindgomycetaceae</taxon>
        <taxon>Lindgomyces</taxon>
    </lineage>
</organism>
<dbReference type="Proteomes" id="UP000799755">
    <property type="component" value="Unassembled WGS sequence"/>
</dbReference>
<dbReference type="EMBL" id="MU003513">
    <property type="protein sequence ID" value="KAF2468994.1"/>
    <property type="molecule type" value="Genomic_DNA"/>
</dbReference>
<evidence type="ECO:0000313" key="1">
    <source>
        <dbReference type="EMBL" id="KAF2468994.1"/>
    </source>
</evidence>
<reference evidence="1" key="1">
    <citation type="journal article" date="2020" name="Stud. Mycol.">
        <title>101 Dothideomycetes genomes: a test case for predicting lifestyles and emergence of pathogens.</title>
        <authorList>
            <person name="Haridas S."/>
            <person name="Albert R."/>
            <person name="Binder M."/>
            <person name="Bloem J."/>
            <person name="Labutti K."/>
            <person name="Salamov A."/>
            <person name="Andreopoulos B."/>
            <person name="Baker S."/>
            <person name="Barry K."/>
            <person name="Bills G."/>
            <person name="Bluhm B."/>
            <person name="Cannon C."/>
            <person name="Castanera R."/>
            <person name="Culley D."/>
            <person name="Daum C."/>
            <person name="Ezra D."/>
            <person name="Gonzalez J."/>
            <person name="Henrissat B."/>
            <person name="Kuo A."/>
            <person name="Liang C."/>
            <person name="Lipzen A."/>
            <person name="Lutzoni F."/>
            <person name="Magnuson J."/>
            <person name="Mondo S."/>
            <person name="Nolan M."/>
            <person name="Ohm R."/>
            <person name="Pangilinan J."/>
            <person name="Park H.-J."/>
            <person name="Ramirez L."/>
            <person name="Alfaro M."/>
            <person name="Sun H."/>
            <person name="Tritt A."/>
            <person name="Yoshinaga Y."/>
            <person name="Zwiers L.-H."/>
            <person name="Turgeon B."/>
            <person name="Goodwin S."/>
            <person name="Spatafora J."/>
            <person name="Crous P."/>
            <person name="Grigoriev I."/>
        </authorList>
    </citation>
    <scope>NUCLEOTIDE SEQUENCE</scope>
    <source>
        <strain evidence="1">ATCC 200398</strain>
    </source>
</reference>
<protein>
    <submittedName>
        <fullName evidence="1">Uncharacterized protein</fullName>
    </submittedName>
</protein>